<sequence>MMSYLTEWVERRLYTIGLVVMLVLWYGVQLLVASQVGVESAVKWFYFTSKPGTGWLFSPISHNMNDPIHLLGNAVVLFIGGSVIEPHLSPRNYLSVFFTLPVVSTIVPAVGAIIFVDPPWLVAGASGGAYGLWVFASVYRSNLILEARDVLQLNRSFEPRHSIELLMIVLGILLIILVPATDVLSQNRTSIVAHVSGMLFGLIIGIGFLID</sequence>
<evidence type="ECO:0000259" key="6">
    <source>
        <dbReference type="Pfam" id="PF01694"/>
    </source>
</evidence>
<organism evidence="7 8">
    <name type="scientific">Halorubrum ezzemoulense</name>
    <name type="common">Halorubrum chaoviator</name>
    <dbReference type="NCBI Taxonomy" id="337243"/>
    <lineage>
        <taxon>Archaea</taxon>
        <taxon>Methanobacteriati</taxon>
        <taxon>Methanobacteriota</taxon>
        <taxon>Stenosarchaea group</taxon>
        <taxon>Halobacteria</taxon>
        <taxon>Halobacteriales</taxon>
        <taxon>Haloferacaceae</taxon>
        <taxon>Halorubrum</taxon>
    </lineage>
</organism>
<feature type="transmembrane region" description="Helical" evidence="5">
    <location>
        <begin position="12"/>
        <end position="32"/>
    </location>
</feature>
<feature type="domain" description="Peptidase S54 rhomboid" evidence="6">
    <location>
        <begin position="66"/>
        <end position="208"/>
    </location>
</feature>
<evidence type="ECO:0000313" key="8">
    <source>
        <dbReference type="Proteomes" id="UP000293073"/>
    </source>
</evidence>
<feature type="transmembrane region" description="Helical" evidence="5">
    <location>
        <begin position="162"/>
        <end position="179"/>
    </location>
</feature>
<gene>
    <name evidence="7" type="ORF">EO776_18070</name>
</gene>
<comment type="subcellular location">
    <subcellularLocation>
        <location evidence="1">Membrane</location>
        <topology evidence="1">Multi-pass membrane protein</topology>
    </subcellularLocation>
</comment>
<feature type="transmembrane region" description="Helical" evidence="5">
    <location>
        <begin position="67"/>
        <end position="84"/>
    </location>
</feature>
<dbReference type="EMBL" id="CP034941">
    <property type="protein sequence ID" value="QAY21832.1"/>
    <property type="molecule type" value="Genomic_DNA"/>
</dbReference>
<name>A0A481RKY9_HALEZ</name>
<keyword evidence="4 5" id="KW-0472">Membrane</keyword>
<dbReference type="KEGG" id="hezz:EO776_18070"/>
<dbReference type="GO" id="GO:0004252">
    <property type="term" value="F:serine-type endopeptidase activity"/>
    <property type="evidence" value="ECO:0007669"/>
    <property type="project" value="InterPro"/>
</dbReference>
<dbReference type="InterPro" id="IPR035952">
    <property type="entry name" value="Rhomboid-like_sf"/>
</dbReference>
<dbReference type="RefSeq" id="WP_129452647.1">
    <property type="nucleotide sequence ID" value="NZ_CP034941.1"/>
</dbReference>
<keyword evidence="2 5" id="KW-0812">Transmembrane</keyword>
<feature type="transmembrane region" description="Helical" evidence="5">
    <location>
        <begin position="191"/>
        <end position="210"/>
    </location>
</feature>
<dbReference type="GeneID" id="301361756"/>
<feature type="transmembrane region" description="Helical" evidence="5">
    <location>
        <begin position="121"/>
        <end position="141"/>
    </location>
</feature>
<keyword evidence="7" id="KW-0378">Hydrolase</keyword>
<evidence type="ECO:0000256" key="1">
    <source>
        <dbReference type="ARBA" id="ARBA00004141"/>
    </source>
</evidence>
<keyword evidence="3 5" id="KW-1133">Transmembrane helix</keyword>
<dbReference type="InterPro" id="IPR022764">
    <property type="entry name" value="Peptidase_S54_rhomboid_dom"/>
</dbReference>
<keyword evidence="7" id="KW-0614">Plasmid</keyword>
<accession>A0A481RKY9</accession>
<dbReference type="AlphaFoldDB" id="A0A481RKY9"/>
<dbReference type="Pfam" id="PF01694">
    <property type="entry name" value="Rhomboid"/>
    <property type="match status" value="1"/>
</dbReference>
<keyword evidence="7" id="KW-0645">Protease</keyword>
<proteinExistence type="predicted"/>
<dbReference type="SUPFAM" id="SSF144091">
    <property type="entry name" value="Rhomboid-like"/>
    <property type="match status" value="1"/>
</dbReference>
<evidence type="ECO:0000256" key="4">
    <source>
        <dbReference type="ARBA" id="ARBA00023136"/>
    </source>
</evidence>
<dbReference type="GO" id="GO:0006508">
    <property type="term" value="P:proteolysis"/>
    <property type="evidence" value="ECO:0007669"/>
    <property type="project" value="UniProtKB-KW"/>
</dbReference>
<evidence type="ECO:0000256" key="2">
    <source>
        <dbReference type="ARBA" id="ARBA00022692"/>
    </source>
</evidence>
<dbReference type="Proteomes" id="UP000293073">
    <property type="component" value="Plasmid megaplasmid"/>
</dbReference>
<geneLocation type="plasmid" evidence="8">
    <name>megaPlasmid</name>
</geneLocation>
<evidence type="ECO:0000313" key="7">
    <source>
        <dbReference type="EMBL" id="QAY21832.1"/>
    </source>
</evidence>
<reference evidence="8" key="1">
    <citation type="submission" date="2019-01" db="EMBL/GenBank/DDBJ databases">
        <title>Complete genome of Halorubrum ezzemoulense strain FB21.</title>
        <authorList>
            <person name="Feng Y."/>
            <person name="Louyakis A.S."/>
            <person name="Papke R.T."/>
            <person name="Gogarten J.P."/>
        </authorList>
    </citation>
    <scope>NUCLEOTIDE SEQUENCE [LARGE SCALE GENOMIC DNA]</scope>
    <source>
        <strain evidence="8">Fb21</strain>
        <plasmid evidence="8">megaPlasmid</plasmid>
    </source>
</reference>
<evidence type="ECO:0000256" key="3">
    <source>
        <dbReference type="ARBA" id="ARBA00022989"/>
    </source>
</evidence>
<feature type="transmembrane region" description="Helical" evidence="5">
    <location>
        <begin position="96"/>
        <end position="115"/>
    </location>
</feature>
<evidence type="ECO:0000256" key="5">
    <source>
        <dbReference type="SAM" id="Phobius"/>
    </source>
</evidence>
<dbReference type="GO" id="GO:0016020">
    <property type="term" value="C:membrane"/>
    <property type="evidence" value="ECO:0007669"/>
    <property type="project" value="UniProtKB-SubCell"/>
</dbReference>
<dbReference type="Gene3D" id="1.20.1540.10">
    <property type="entry name" value="Rhomboid-like"/>
    <property type="match status" value="1"/>
</dbReference>
<protein>
    <submittedName>
        <fullName evidence="7">Rhomboid family intramembrane serine protease</fullName>
    </submittedName>
</protein>